<reference evidence="3 5" key="2">
    <citation type="submission" date="2018-06" db="EMBL/GenBank/DDBJ databases">
        <authorList>
            <consortium name="Pathogen Informatics"/>
            <person name="Doyle S."/>
        </authorList>
    </citation>
    <scope>NUCLEOTIDE SEQUENCE [LARGE SCALE GENOMIC DNA]</scope>
    <source>
        <strain evidence="3 5">NCTC12022</strain>
    </source>
</reference>
<evidence type="ECO:0000313" key="3">
    <source>
        <dbReference type="EMBL" id="SPX59335.1"/>
    </source>
</evidence>
<dbReference type="EMBL" id="UASS01000001">
    <property type="protein sequence ID" value="SPX59335.1"/>
    <property type="molecule type" value="Genomic_DNA"/>
</dbReference>
<dbReference type="AlphaFoldDB" id="A0A0W0U0J5"/>
<reference evidence="2 4" key="1">
    <citation type="submission" date="2015-11" db="EMBL/GenBank/DDBJ databases">
        <title>Genomic analysis of 38 Legionella species identifies large and diverse effector repertoires.</title>
        <authorList>
            <person name="Burstein D."/>
            <person name="Amaro F."/>
            <person name="Zusman T."/>
            <person name="Lifshitz Z."/>
            <person name="Cohen O."/>
            <person name="Gilbert J.A."/>
            <person name="Pupko T."/>
            <person name="Shuman H.A."/>
            <person name="Segal G."/>
        </authorList>
    </citation>
    <scope>NUCLEOTIDE SEQUENCE [LARGE SCALE GENOMIC DNA]</scope>
    <source>
        <strain evidence="2 4">WO-44C</strain>
    </source>
</reference>
<dbReference type="Proteomes" id="UP000054698">
    <property type="component" value="Unassembled WGS sequence"/>
</dbReference>
<organism evidence="2 4">
    <name type="scientific">Legionella feeleii</name>
    <dbReference type="NCBI Taxonomy" id="453"/>
    <lineage>
        <taxon>Bacteria</taxon>
        <taxon>Pseudomonadati</taxon>
        <taxon>Pseudomonadota</taxon>
        <taxon>Gammaproteobacteria</taxon>
        <taxon>Legionellales</taxon>
        <taxon>Legionellaceae</taxon>
        <taxon>Legionella</taxon>
    </lineage>
</organism>
<dbReference type="Proteomes" id="UP000251942">
    <property type="component" value="Unassembled WGS sequence"/>
</dbReference>
<evidence type="ECO:0000256" key="1">
    <source>
        <dbReference type="SAM" id="MobiDB-lite"/>
    </source>
</evidence>
<evidence type="ECO:0000313" key="5">
    <source>
        <dbReference type="Proteomes" id="UP000251942"/>
    </source>
</evidence>
<protein>
    <submittedName>
        <fullName evidence="2">Uncharacterized protein</fullName>
    </submittedName>
</protein>
<sequence>MPLVYSPLKSGDIMPFRIDVPSPNGECHQAPTQAYQDYLDDVEKYGNIFGPFKGDMYTPASLYLSVTRQSITWSMVAPLEYDYTSQKWRNEVYSTAGLGHREISEGCVGYYRGTNSLHVKRQHQTANEAAHNHNHYRFNTDVTPELLAQHLRNFVKHDKASTHNGSSLAGVPKFLTSIDAERIIEAYTLCYQEEVRTGLKKELEDDPYYQYTKEDRDELREGLEIEGTCRDMSKSLEHTMVGLRYDRAEERQHKDTPLSVLHSRQIYAERSKKLEAIRAEREAFAKEFYAEKVDVDIQDAPRQTSASTSEVFSPETVKQLKKSSLAGFFNKKPLEKPVASVMSQGVASQGNSGAFATETVSTLKKSKLAGFFNRPGASLGDVPDTFQSTVEELAREDDTNVQLPVLERSNDDNPSHQGTKGMTETVTIYS</sequence>
<evidence type="ECO:0000313" key="4">
    <source>
        <dbReference type="Proteomes" id="UP000054698"/>
    </source>
</evidence>
<dbReference type="PATRIC" id="fig|453.4.peg.1224"/>
<gene>
    <name evidence="2" type="ORF">Lfee_1138</name>
    <name evidence="3" type="ORF">NCTC12022_00156</name>
</gene>
<accession>A0A0W0U0J5</accession>
<proteinExistence type="predicted"/>
<name>A0A0W0U0J5_9GAMM</name>
<evidence type="ECO:0000313" key="2">
    <source>
        <dbReference type="EMBL" id="KTD01534.1"/>
    </source>
</evidence>
<feature type="region of interest" description="Disordered" evidence="1">
    <location>
        <begin position="406"/>
        <end position="430"/>
    </location>
</feature>
<dbReference type="EMBL" id="LNYB01000031">
    <property type="protein sequence ID" value="KTD01534.1"/>
    <property type="molecule type" value="Genomic_DNA"/>
</dbReference>
<keyword evidence="4" id="KW-1185">Reference proteome</keyword>
<feature type="compositionally biased region" description="Polar residues" evidence="1">
    <location>
        <begin position="415"/>
        <end position="430"/>
    </location>
</feature>